<protein>
    <submittedName>
        <fullName evidence="1">Uncharacterized protein</fullName>
    </submittedName>
</protein>
<dbReference type="Proteomes" id="UP001321804">
    <property type="component" value="Chromosome"/>
</dbReference>
<evidence type="ECO:0000313" key="2">
    <source>
        <dbReference type="Proteomes" id="UP001321804"/>
    </source>
</evidence>
<sequence length="52" mass="5917">MIQLKDDKTEIRNLLPINLLLNNAAKITIIIDAQKTDIISVEVEKYIIPTLI</sequence>
<evidence type="ECO:0000313" key="1">
    <source>
        <dbReference type="EMBL" id="BDR55792.1"/>
    </source>
</evidence>
<dbReference type="KEGG" id="xak:KIMC2_03540"/>
<proteinExistence type="predicted"/>
<gene>
    <name evidence="1" type="ORF">KIMC2_03540</name>
</gene>
<accession>A0AAU9CPA8</accession>
<organism evidence="1 2">
    <name type="scientific">Xylocopilactobacillus apis</name>
    <dbReference type="NCBI Taxonomy" id="2932183"/>
    <lineage>
        <taxon>Bacteria</taxon>
        <taxon>Bacillati</taxon>
        <taxon>Bacillota</taxon>
        <taxon>Bacilli</taxon>
        <taxon>Lactobacillales</taxon>
        <taxon>Lactobacillaceae</taxon>
        <taxon>Xylocopilactobacillus</taxon>
    </lineage>
</organism>
<dbReference type="EMBL" id="AP026801">
    <property type="protein sequence ID" value="BDR55792.1"/>
    <property type="molecule type" value="Genomic_DNA"/>
</dbReference>
<keyword evidence="2" id="KW-1185">Reference proteome</keyword>
<dbReference type="AlphaFoldDB" id="A0AAU9CPA8"/>
<name>A0AAU9CPA8_9LACO</name>
<reference evidence="1 2" key="1">
    <citation type="journal article" date="2023" name="Microbiol. Spectr.">
        <title>Symbiosis of Carpenter Bees with Uncharacterized Lactic Acid Bacteria Showing NAD Auxotrophy.</title>
        <authorList>
            <person name="Kawasaki S."/>
            <person name="Ozawa K."/>
            <person name="Mori T."/>
            <person name="Yamamoto A."/>
            <person name="Ito M."/>
            <person name="Ohkuma M."/>
            <person name="Sakamoto M."/>
            <person name="Matsutani M."/>
        </authorList>
    </citation>
    <scope>NUCLEOTIDE SEQUENCE [LARGE SCALE GENOMIC DNA]</scope>
    <source>
        <strain evidence="1 2">KimC2</strain>
    </source>
</reference>